<organism evidence="2 3">
    <name type="scientific">Yoonia sediminilitoris</name>
    <dbReference type="NCBI Taxonomy" id="1286148"/>
    <lineage>
        <taxon>Bacteria</taxon>
        <taxon>Pseudomonadati</taxon>
        <taxon>Pseudomonadota</taxon>
        <taxon>Alphaproteobacteria</taxon>
        <taxon>Rhodobacterales</taxon>
        <taxon>Paracoccaceae</taxon>
        <taxon>Yoonia</taxon>
    </lineage>
</organism>
<keyword evidence="1" id="KW-0472">Membrane</keyword>
<dbReference type="AlphaFoldDB" id="A0A2T6KF01"/>
<name>A0A2T6KF01_9RHOB</name>
<dbReference type="EMBL" id="QBUD01000007">
    <property type="protein sequence ID" value="PUB13701.1"/>
    <property type="molecule type" value="Genomic_DNA"/>
</dbReference>
<dbReference type="Proteomes" id="UP000244523">
    <property type="component" value="Unassembled WGS sequence"/>
</dbReference>
<reference evidence="2 3" key="1">
    <citation type="submission" date="2018-04" db="EMBL/GenBank/DDBJ databases">
        <title>Genomic Encyclopedia of Archaeal and Bacterial Type Strains, Phase II (KMG-II): from individual species to whole genera.</title>
        <authorList>
            <person name="Goeker M."/>
        </authorList>
    </citation>
    <scope>NUCLEOTIDE SEQUENCE [LARGE SCALE GENOMIC DNA]</scope>
    <source>
        <strain evidence="2 3">DSM 29955</strain>
    </source>
</reference>
<gene>
    <name evidence="2" type="ORF">C8N45_107162</name>
</gene>
<evidence type="ECO:0000313" key="2">
    <source>
        <dbReference type="EMBL" id="PUB13701.1"/>
    </source>
</evidence>
<dbReference type="RefSeq" id="WP_108386917.1">
    <property type="nucleotide sequence ID" value="NZ_QBUD01000007.1"/>
</dbReference>
<feature type="transmembrane region" description="Helical" evidence="1">
    <location>
        <begin position="143"/>
        <end position="161"/>
    </location>
</feature>
<keyword evidence="3" id="KW-1185">Reference proteome</keyword>
<keyword evidence="1" id="KW-1133">Transmembrane helix</keyword>
<sequence length="190" mass="20653">MTGYGGNLTIVRGVVTAAKEQMHSVRVDRKTGYSRINATRELWLRCEDGKEHRYQGDMFDAAQPGHEVAVVISTLSGKPVAFANFTTGVVHDGEELNVSTSLGATLISTFGLSLLIALPGLFVWSALLEIIGLGDHAFTGTGFQLYLVTLIACVYAGLTVWSKSYRERSSALRQEIDHLLTRETASTSQT</sequence>
<evidence type="ECO:0000313" key="3">
    <source>
        <dbReference type="Proteomes" id="UP000244523"/>
    </source>
</evidence>
<feature type="transmembrane region" description="Helical" evidence="1">
    <location>
        <begin position="110"/>
        <end position="131"/>
    </location>
</feature>
<protein>
    <submittedName>
        <fullName evidence="2">Uncharacterized protein</fullName>
    </submittedName>
</protein>
<evidence type="ECO:0000256" key="1">
    <source>
        <dbReference type="SAM" id="Phobius"/>
    </source>
</evidence>
<accession>A0A2T6KF01</accession>
<proteinExistence type="predicted"/>
<comment type="caution">
    <text evidence="2">The sequence shown here is derived from an EMBL/GenBank/DDBJ whole genome shotgun (WGS) entry which is preliminary data.</text>
</comment>
<dbReference type="OrthoDB" id="7853182at2"/>
<keyword evidence="1" id="KW-0812">Transmembrane</keyword>